<keyword evidence="5 6" id="KW-0482">Metalloprotease</keyword>
<evidence type="ECO:0000256" key="7">
    <source>
        <dbReference type="SAM" id="SignalP"/>
    </source>
</evidence>
<keyword evidence="7" id="KW-0732">Signal</keyword>
<dbReference type="InterPro" id="IPR051156">
    <property type="entry name" value="Mito/Outer_Membr_Metalloprot"/>
</dbReference>
<comment type="caution">
    <text evidence="9">The sequence shown here is derived from an EMBL/GenBank/DDBJ whole genome shotgun (WGS) entry which is preliminary data.</text>
</comment>
<dbReference type="PANTHER" id="PTHR22726:SF1">
    <property type="entry name" value="METALLOENDOPEPTIDASE OMA1, MITOCHONDRIAL"/>
    <property type="match status" value="1"/>
</dbReference>
<evidence type="ECO:0000256" key="4">
    <source>
        <dbReference type="ARBA" id="ARBA00022833"/>
    </source>
</evidence>
<accession>A0A956SG69</accession>
<name>A0A956SG69_UNCEI</name>
<keyword evidence="4 6" id="KW-0862">Zinc</keyword>
<evidence type="ECO:0000256" key="3">
    <source>
        <dbReference type="ARBA" id="ARBA00022801"/>
    </source>
</evidence>
<evidence type="ECO:0000313" key="9">
    <source>
        <dbReference type="EMBL" id="MCA9758254.1"/>
    </source>
</evidence>
<comment type="similarity">
    <text evidence="6">Belongs to the peptidase M48 family.</text>
</comment>
<dbReference type="EMBL" id="JAGQHS010000155">
    <property type="protein sequence ID" value="MCA9758254.1"/>
    <property type="molecule type" value="Genomic_DNA"/>
</dbReference>
<reference evidence="9" key="1">
    <citation type="submission" date="2020-04" db="EMBL/GenBank/DDBJ databases">
        <authorList>
            <person name="Zhang T."/>
        </authorList>
    </citation>
    <scope>NUCLEOTIDE SEQUENCE</scope>
    <source>
        <strain evidence="9">HKST-UBA02</strain>
    </source>
</reference>
<feature type="domain" description="Peptidase M48" evidence="8">
    <location>
        <begin position="66"/>
        <end position="244"/>
    </location>
</feature>
<dbReference type="GO" id="GO:0004222">
    <property type="term" value="F:metalloendopeptidase activity"/>
    <property type="evidence" value="ECO:0007669"/>
    <property type="project" value="InterPro"/>
</dbReference>
<gene>
    <name evidence="9" type="ORF">KDA27_20840</name>
</gene>
<dbReference type="GO" id="GO:0051603">
    <property type="term" value="P:proteolysis involved in protein catabolic process"/>
    <property type="evidence" value="ECO:0007669"/>
    <property type="project" value="TreeGrafter"/>
</dbReference>
<evidence type="ECO:0000256" key="6">
    <source>
        <dbReference type="RuleBase" id="RU003983"/>
    </source>
</evidence>
<evidence type="ECO:0000259" key="8">
    <source>
        <dbReference type="Pfam" id="PF01435"/>
    </source>
</evidence>
<keyword evidence="2" id="KW-0479">Metal-binding</keyword>
<dbReference type="AlphaFoldDB" id="A0A956SG69"/>
<dbReference type="Proteomes" id="UP000739538">
    <property type="component" value="Unassembled WGS sequence"/>
</dbReference>
<dbReference type="CDD" id="cd07333">
    <property type="entry name" value="M48C_bepA_like"/>
    <property type="match status" value="1"/>
</dbReference>
<feature type="signal peptide" evidence="7">
    <location>
        <begin position="1"/>
        <end position="21"/>
    </location>
</feature>
<dbReference type="PANTHER" id="PTHR22726">
    <property type="entry name" value="METALLOENDOPEPTIDASE OMA1"/>
    <property type="match status" value="1"/>
</dbReference>
<proteinExistence type="inferred from homology"/>
<dbReference type="InterPro" id="IPR001915">
    <property type="entry name" value="Peptidase_M48"/>
</dbReference>
<keyword evidence="1 6" id="KW-0645">Protease</keyword>
<dbReference type="Pfam" id="PF01435">
    <property type="entry name" value="Peptidase_M48"/>
    <property type="match status" value="1"/>
</dbReference>
<evidence type="ECO:0000256" key="1">
    <source>
        <dbReference type="ARBA" id="ARBA00022670"/>
    </source>
</evidence>
<dbReference type="GO" id="GO:0046872">
    <property type="term" value="F:metal ion binding"/>
    <property type="evidence" value="ECO:0007669"/>
    <property type="project" value="UniProtKB-KW"/>
</dbReference>
<evidence type="ECO:0000256" key="5">
    <source>
        <dbReference type="ARBA" id="ARBA00023049"/>
    </source>
</evidence>
<keyword evidence="3 6" id="KW-0378">Hydrolase</keyword>
<dbReference type="Gene3D" id="3.30.2010.10">
    <property type="entry name" value="Metalloproteases ('zincins'), catalytic domain"/>
    <property type="match status" value="1"/>
</dbReference>
<evidence type="ECO:0000256" key="2">
    <source>
        <dbReference type="ARBA" id="ARBA00022723"/>
    </source>
</evidence>
<organism evidence="9 10">
    <name type="scientific">Eiseniibacteriota bacterium</name>
    <dbReference type="NCBI Taxonomy" id="2212470"/>
    <lineage>
        <taxon>Bacteria</taxon>
        <taxon>Candidatus Eiseniibacteriota</taxon>
    </lineage>
</organism>
<protein>
    <submittedName>
        <fullName evidence="9">M48 family metalloprotease</fullName>
        <ecNumber evidence="9">3.4.24.-</ecNumber>
    </submittedName>
</protein>
<dbReference type="EC" id="3.4.24.-" evidence="9"/>
<feature type="chain" id="PRO_5038028981" evidence="7">
    <location>
        <begin position="22"/>
        <end position="260"/>
    </location>
</feature>
<evidence type="ECO:0000313" key="10">
    <source>
        <dbReference type="Proteomes" id="UP000739538"/>
    </source>
</evidence>
<sequence length="260" mass="28034">MGKVRLLIGLAVAVFSLISYAASKEYNPVTGEDQHIGIAKHQEIALGQQSAPQMIQEFGGLDPDPQLQAVVDRVGERIVRRSRAADTEWEFDFHLLADPQTINAFALPGGQIFITDALFDRLETEGQLAGVLGHEIGHVVARHSTQRIAKENLRNGITLAVVLGTDMDPRTADIAGQLISMKYGREDELESDVLGVDFMSDAGYDPRAMIGVMEILASASGGERPPEFMSTHPNPENRVGRIQAAIAAKFPNGVPGGLSP</sequence>
<comment type="cofactor">
    <cofactor evidence="6">
        <name>Zn(2+)</name>
        <dbReference type="ChEBI" id="CHEBI:29105"/>
    </cofactor>
    <text evidence="6">Binds 1 zinc ion per subunit.</text>
</comment>
<reference evidence="9" key="2">
    <citation type="journal article" date="2021" name="Microbiome">
        <title>Successional dynamics and alternative stable states in a saline activated sludge microbial community over 9 years.</title>
        <authorList>
            <person name="Wang Y."/>
            <person name="Ye J."/>
            <person name="Ju F."/>
            <person name="Liu L."/>
            <person name="Boyd J.A."/>
            <person name="Deng Y."/>
            <person name="Parks D.H."/>
            <person name="Jiang X."/>
            <person name="Yin X."/>
            <person name="Woodcroft B.J."/>
            <person name="Tyson G.W."/>
            <person name="Hugenholtz P."/>
            <person name="Polz M.F."/>
            <person name="Zhang T."/>
        </authorList>
    </citation>
    <scope>NUCLEOTIDE SEQUENCE</scope>
    <source>
        <strain evidence="9">HKST-UBA02</strain>
    </source>
</reference>
<dbReference type="GO" id="GO:0016020">
    <property type="term" value="C:membrane"/>
    <property type="evidence" value="ECO:0007669"/>
    <property type="project" value="TreeGrafter"/>
</dbReference>